<keyword evidence="1" id="KW-0732">Signal</keyword>
<proteinExistence type="predicted"/>
<evidence type="ECO:0000313" key="3">
    <source>
        <dbReference type="Proteomes" id="UP000649799"/>
    </source>
</evidence>
<reference evidence="2 3" key="1">
    <citation type="submission" date="2020-03" db="EMBL/GenBank/DDBJ databases">
        <title>Cyclobacterium plantarum sp. nov., a marine bacterium isolated from a coastal-marine wetland.</title>
        <authorList>
            <person name="Sanchez-Porro C."/>
            <person name="Ventosa A."/>
            <person name="Amoozegar M."/>
        </authorList>
    </citation>
    <scope>NUCLEOTIDE SEQUENCE [LARGE SCALE GENOMIC DNA]</scope>
    <source>
        <strain evidence="2 3">GBPx2</strain>
    </source>
</reference>
<evidence type="ECO:0000256" key="1">
    <source>
        <dbReference type="SAM" id="SignalP"/>
    </source>
</evidence>
<protein>
    <recommendedName>
        <fullName evidence="4">DUF5045 domain-containing protein</fullName>
    </recommendedName>
</protein>
<dbReference type="Proteomes" id="UP000649799">
    <property type="component" value="Unassembled WGS sequence"/>
</dbReference>
<gene>
    <name evidence="2" type="ORF">G9Q97_06390</name>
</gene>
<dbReference type="EMBL" id="JAANYN010000002">
    <property type="protein sequence ID" value="NHE56440.1"/>
    <property type="molecule type" value="Genomic_DNA"/>
</dbReference>
<organism evidence="2 3">
    <name type="scientific">Cyclobacterium plantarum</name>
    <dbReference type="NCBI Taxonomy" id="2716263"/>
    <lineage>
        <taxon>Bacteria</taxon>
        <taxon>Pseudomonadati</taxon>
        <taxon>Bacteroidota</taxon>
        <taxon>Cytophagia</taxon>
        <taxon>Cytophagales</taxon>
        <taxon>Cyclobacteriaceae</taxon>
        <taxon>Cyclobacterium</taxon>
    </lineage>
</organism>
<sequence length="264" mass="30825">MNTKFWLLFPAFGLLLMASSLAQTSIQDRAVVAQQERMVFKQWDEDRFLPRPNRFLGIPTNSNWYLTWALHPNYPKLDRRPLSARGEQTQRMGLAVAMKISSDYYKQQTDTIRNLATREMARISGAFSSADPLYLLYYKKELAPLENIEAQAFQHHSAQVKAYLEENGAYAWYLENMKSLAERYGFAKTQDMERGQRILMYHRILLDLRKLQSDWDRKLALSRKVLALEETILKRQNGSGRLMKKADPTDEILSGILQRRISLR</sequence>
<comment type="caution">
    <text evidence="2">The sequence shown here is derived from an EMBL/GenBank/DDBJ whole genome shotgun (WGS) entry which is preliminary data.</text>
</comment>
<feature type="chain" id="PRO_5047504459" description="DUF5045 domain-containing protein" evidence="1">
    <location>
        <begin position="23"/>
        <end position="264"/>
    </location>
</feature>
<evidence type="ECO:0000313" key="2">
    <source>
        <dbReference type="EMBL" id="NHE56440.1"/>
    </source>
</evidence>
<name>A0ABX0H4U2_9BACT</name>
<feature type="signal peptide" evidence="1">
    <location>
        <begin position="1"/>
        <end position="22"/>
    </location>
</feature>
<accession>A0ABX0H4U2</accession>
<keyword evidence="3" id="KW-1185">Reference proteome</keyword>
<evidence type="ECO:0008006" key="4">
    <source>
        <dbReference type="Google" id="ProtNLM"/>
    </source>
</evidence>